<comment type="caution">
    <text evidence="2">The sequence shown here is derived from an EMBL/GenBank/DDBJ whole genome shotgun (WGS) entry which is preliminary data.</text>
</comment>
<dbReference type="GO" id="GO:0047617">
    <property type="term" value="F:fatty acyl-CoA hydrolase activity"/>
    <property type="evidence" value="ECO:0007669"/>
    <property type="project" value="InterPro"/>
</dbReference>
<dbReference type="STRING" id="37992.A0A4Z0YLZ4"/>
<reference evidence="2 3" key="1">
    <citation type="submission" date="2019-03" db="EMBL/GenBank/DDBJ databases">
        <title>Draft genome sequence of Xylaria hypoxylon DSM 108379, a ubiquitous saprotrophic-parasitic fungi on hardwood.</title>
        <authorList>
            <person name="Buettner E."/>
            <person name="Leonhardt S."/>
            <person name="Gebauer A.M."/>
            <person name="Liers C."/>
            <person name="Hofrichter M."/>
            <person name="Kellner H."/>
        </authorList>
    </citation>
    <scope>NUCLEOTIDE SEQUENCE [LARGE SCALE GENOMIC DNA]</scope>
    <source>
        <strain evidence="2 3">DSM 108379</strain>
    </source>
</reference>
<protein>
    <submittedName>
        <fullName evidence="2">Uncharacterized protein</fullName>
    </submittedName>
</protein>
<sequence length="326" mass="35244">MEQGISSSKPAIATFGGHVYSQAGLAASLSFRAAQKAGNNGGQGKKFGIHTIHGFFSEAGRGDRPFIYEVTNLASNTLFPNLLVTVRQPMSPSTNPERDYFLEADTDLPLGPVCFSAMISFRPDAISPLDTQEPSVQARFADILNSRRPAEWDPAPIADVDGILAALPGARQAVGTFPCLEMRKVDMRAHNAGRPLHERRELILHRLLAPLPDESGRDGDGDGQCAIGGPDAHICAHAYGVDRNGLLMIGNHTAELGHEIVGGASLSYSFVVHVNAEDAAMTYDEGDGEWWVQEACFPRVQVGRGIIHNGITRWKSKHVGEKKEKL</sequence>
<dbReference type="GO" id="GO:0005782">
    <property type="term" value="C:peroxisomal matrix"/>
    <property type="evidence" value="ECO:0007669"/>
    <property type="project" value="TreeGrafter"/>
</dbReference>
<evidence type="ECO:0000313" key="3">
    <source>
        <dbReference type="Proteomes" id="UP000297716"/>
    </source>
</evidence>
<dbReference type="GO" id="GO:0009062">
    <property type="term" value="P:fatty acid catabolic process"/>
    <property type="evidence" value="ECO:0007669"/>
    <property type="project" value="TreeGrafter"/>
</dbReference>
<dbReference type="Proteomes" id="UP000297716">
    <property type="component" value="Unassembled WGS sequence"/>
</dbReference>
<gene>
    <name evidence="2" type="ORF">E0Z10_g10067</name>
</gene>
<dbReference type="Gene3D" id="2.40.160.210">
    <property type="entry name" value="Acyl-CoA thioesterase, double hotdog domain"/>
    <property type="match status" value="1"/>
</dbReference>
<dbReference type="SUPFAM" id="SSF54637">
    <property type="entry name" value="Thioesterase/thiol ester dehydrase-isomerase"/>
    <property type="match status" value="1"/>
</dbReference>
<keyword evidence="3" id="KW-1185">Reference proteome</keyword>
<dbReference type="GO" id="GO:0006637">
    <property type="term" value="P:acyl-CoA metabolic process"/>
    <property type="evidence" value="ECO:0007669"/>
    <property type="project" value="InterPro"/>
</dbReference>
<organism evidence="2 3">
    <name type="scientific">Xylaria hypoxylon</name>
    <dbReference type="NCBI Taxonomy" id="37992"/>
    <lineage>
        <taxon>Eukaryota</taxon>
        <taxon>Fungi</taxon>
        <taxon>Dikarya</taxon>
        <taxon>Ascomycota</taxon>
        <taxon>Pezizomycotina</taxon>
        <taxon>Sordariomycetes</taxon>
        <taxon>Xylariomycetidae</taxon>
        <taxon>Xylariales</taxon>
        <taxon>Xylariaceae</taxon>
        <taxon>Xylaria</taxon>
    </lineage>
</organism>
<proteinExistence type="inferred from homology"/>
<dbReference type="InterPro" id="IPR003703">
    <property type="entry name" value="Acyl_CoA_thio"/>
</dbReference>
<dbReference type="EMBL" id="SKBN01000360">
    <property type="protein sequence ID" value="TGJ78696.1"/>
    <property type="molecule type" value="Genomic_DNA"/>
</dbReference>
<evidence type="ECO:0000313" key="2">
    <source>
        <dbReference type="EMBL" id="TGJ78696.1"/>
    </source>
</evidence>
<dbReference type="PANTHER" id="PTHR11066:SF64">
    <property type="entry name" value="ACYL-COA THIOESTERASE (AFU_ORTHOLOGUE AFUA_1G12060)"/>
    <property type="match status" value="1"/>
</dbReference>
<comment type="similarity">
    <text evidence="1">Belongs to the C/M/P thioester hydrolase family.</text>
</comment>
<dbReference type="OrthoDB" id="68328at2759"/>
<dbReference type="AlphaFoldDB" id="A0A4Z0YLZ4"/>
<dbReference type="PANTHER" id="PTHR11066">
    <property type="entry name" value="ACYL-COA THIOESTERASE"/>
    <property type="match status" value="1"/>
</dbReference>
<dbReference type="InterPro" id="IPR029069">
    <property type="entry name" value="HotDog_dom_sf"/>
</dbReference>
<accession>A0A4Z0YLZ4</accession>
<evidence type="ECO:0000256" key="1">
    <source>
        <dbReference type="ARBA" id="ARBA00006538"/>
    </source>
</evidence>
<dbReference type="InterPro" id="IPR042171">
    <property type="entry name" value="Acyl-CoA_hotdog"/>
</dbReference>
<name>A0A4Z0YLZ4_9PEZI</name>